<sequence>MERQTPDRRITGTVLVGLSQRAGAGANWPSRPDLGCGAAARPRHADHAPVVGGRAGELVRCRCRLTRWAPSRQSPADKSCCAVYPPRFHFWGTVAHRISLVQRVELDAP</sequence>
<gene>
    <name evidence="1" type="ORF">NDU88_001623</name>
</gene>
<evidence type="ECO:0000313" key="2">
    <source>
        <dbReference type="Proteomes" id="UP001066276"/>
    </source>
</evidence>
<dbReference type="Proteomes" id="UP001066276">
    <property type="component" value="Chromosome 2_2"/>
</dbReference>
<organism evidence="1 2">
    <name type="scientific">Pleurodeles waltl</name>
    <name type="common">Iberian ribbed newt</name>
    <dbReference type="NCBI Taxonomy" id="8319"/>
    <lineage>
        <taxon>Eukaryota</taxon>
        <taxon>Metazoa</taxon>
        <taxon>Chordata</taxon>
        <taxon>Craniata</taxon>
        <taxon>Vertebrata</taxon>
        <taxon>Euteleostomi</taxon>
        <taxon>Amphibia</taxon>
        <taxon>Batrachia</taxon>
        <taxon>Caudata</taxon>
        <taxon>Salamandroidea</taxon>
        <taxon>Salamandridae</taxon>
        <taxon>Pleurodelinae</taxon>
        <taxon>Pleurodeles</taxon>
    </lineage>
</organism>
<comment type="caution">
    <text evidence="1">The sequence shown here is derived from an EMBL/GenBank/DDBJ whole genome shotgun (WGS) entry which is preliminary data.</text>
</comment>
<reference evidence="1" key="1">
    <citation type="journal article" date="2022" name="bioRxiv">
        <title>Sequencing and chromosome-scale assembly of the giantPleurodeles waltlgenome.</title>
        <authorList>
            <person name="Brown T."/>
            <person name="Elewa A."/>
            <person name="Iarovenko S."/>
            <person name="Subramanian E."/>
            <person name="Araus A.J."/>
            <person name="Petzold A."/>
            <person name="Susuki M."/>
            <person name="Suzuki K.-i.T."/>
            <person name="Hayashi T."/>
            <person name="Toyoda A."/>
            <person name="Oliveira C."/>
            <person name="Osipova E."/>
            <person name="Leigh N.D."/>
            <person name="Simon A."/>
            <person name="Yun M.H."/>
        </authorList>
    </citation>
    <scope>NUCLEOTIDE SEQUENCE</scope>
    <source>
        <strain evidence="1">20211129_DDA</strain>
        <tissue evidence="1">Liver</tissue>
    </source>
</reference>
<proteinExistence type="predicted"/>
<accession>A0AAV7UUR6</accession>
<keyword evidence="2" id="KW-1185">Reference proteome</keyword>
<dbReference type="AlphaFoldDB" id="A0AAV7UUR6"/>
<name>A0AAV7UUR6_PLEWA</name>
<protein>
    <submittedName>
        <fullName evidence="1">Uncharacterized protein</fullName>
    </submittedName>
</protein>
<evidence type="ECO:0000313" key="1">
    <source>
        <dbReference type="EMBL" id="KAJ1192312.1"/>
    </source>
</evidence>
<dbReference type="EMBL" id="JANPWB010000004">
    <property type="protein sequence ID" value="KAJ1192312.1"/>
    <property type="molecule type" value="Genomic_DNA"/>
</dbReference>